<dbReference type="GO" id="GO:0016747">
    <property type="term" value="F:acyltransferase activity, transferring groups other than amino-acyl groups"/>
    <property type="evidence" value="ECO:0007669"/>
    <property type="project" value="InterPro"/>
</dbReference>
<evidence type="ECO:0000313" key="2">
    <source>
        <dbReference type="Proteomes" id="UP000312512"/>
    </source>
</evidence>
<dbReference type="InterPro" id="IPR051531">
    <property type="entry name" value="N-acetyltransferase"/>
</dbReference>
<name>A0A5C4VHK9_9ACTN</name>
<gene>
    <name evidence="1" type="ORF">FH608_041840</name>
</gene>
<proteinExistence type="predicted"/>
<organism evidence="1 2">
    <name type="scientific">Nonomuraea phyllanthi</name>
    <dbReference type="NCBI Taxonomy" id="2219224"/>
    <lineage>
        <taxon>Bacteria</taxon>
        <taxon>Bacillati</taxon>
        <taxon>Actinomycetota</taxon>
        <taxon>Actinomycetes</taxon>
        <taxon>Streptosporangiales</taxon>
        <taxon>Streptosporangiaceae</taxon>
        <taxon>Nonomuraea</taxon>
    </lineage>
</organism>
<dbReference type="Pfam" id="PF13302">
    <property type="entry name" value="Acetyltransf_3"/>
    <property type="match status" value="1"/>
</dbReference>
<dbReference type="InterPro" id="IPR000182">
    <property type="entry name" value="GNAT_dom"/>
</dbReference>
<dbReference type="CDD" id="cd04301">
    <property type="entry name" value="NAT_SF"/>
    <property type="match status" value="1"/>
</dbReference>
<dbReference type="RefSeq" id="WP_139636304.1">
    <property type="nucleotide sequence ID" value="NZ_VDLX02000022.1"/>
</dbReference>
<dbReference type="EMBL" id="VDLX02000022">
    <property type="protein sequence ID" value="KAB8189013.1"/>
    <property type="molecule type" value="Genomic_DNA"/>
</dbReference>
<evidence type="ECO:0000313" key="1">
    <source>
        <dbReference type="EMBL" id="KAB8189013.1"/>
    </source>
</evidence>
<protein>
    <submittedName>
        <fullName evidence="1">GNAT family N-acetyltransferase</fullName>
    </submittedName>
</protein>
<dbReference type="AlphaFoldDB" id="A0A5C4VHK9"/>
<dbReference type="PROSITE" id="PS51186">
    <property type="entry name" value="GNAT"/>
    <property type="match status" value="1"/>
</dbReference>
<keyword evidence="1" id="KW-0808">Transferase</keyword>
<dbReference type="InterPro" id="IPR016181">
    <property type="entry name" value="Acyl_CoA_acyltransferase"/>
</dbReference>
<dbReference type="OrthoDB" id="9132139at2"/>
<dbReference type="SUPFAM" id="SSF55729">
    <property type="entry name" value="Acyl-CoA N-acyltransferases (Nat)"/>
    <property type="match status" value="1"/>
</dbReference>
<comment type="caution">
    <text evidence="1">The sequence shown here is derived from an EMBL/GenBank/DDBJ whole genome shotgun (WGS) entry which is preliminary data.</text>
</comment>
<reference evidence="1 2" key="1">
    <citation type="submission" date="2019-10" db="EMBL/GenBank/DDBJ databases">
        <title>Nonomuraea sp. nov., isolated from Phyllanthus amarus.</title>
        <authorList>
            <person name="Klykleung N."/>
            <person name="Tanasupawat S."/>
        </authorList>
    </citation>
    <scope>NUCLEOTIDE SEQUENCE [LARGE SCALE GENOMIC DNA]</scope>
    <source>
        <strain evidence="1 2">PA1-10</strain>
    </source>
</reference>
<dbReference type="PANTHER" id="PTHR43792">
    <property type="entry name" value="GNAT FAMILY, PUTATIVE (AFU_ORTHOLOGUE AFUA_3G00765)-RELATED-RELATED"/>
    <property type="match status" value="1"/>
</dbReference>
<accession>A0A5C4VHK9</accession>
<dbReference type="Proteomes" id="UP000312512">
    <property type="component" value="Unassembled WGS sequence"/>
</dbReference>
<dbReference type="Gene3D" id="3.40.630.30">
    <property type="match status" value="1"/>
</dbReference>
<sequence>MLKPHYPITTERLHLRPFTPDDLDAVHAYESRPDVTRYLYWDVRDRDTSREFLAKKATRTAIHEEGDALDLAITLRHDGSLIGSALLIWTSETHRQGEIGYILHPDHHGHGYAPEAAREMLRLGFADLGLHRITGRLDARNTASARVLEKLHMRHEATLIHNEYVKGEWASETIYAILDTEWTP</sequence>
<keyword evidence="2" id="KW-1185">Reference proteome</keyword>